<organism evidence="1 2">
    <name type="scientific">Nonomuraea fuscirosea</name>
    <dbReference type="NCBI Taxonomy" id="1291556"/>
    <lineage>
        <taxon>Bacteria</taxon>
        <taxon>Bacillati</taxon>
        <taxon>Actinomycetota</taxon>
        <taxon>Actinomycetes</taxon>
        <taxon>Streptosporangiales</taxon>
        <taxon>Streptosporangiaceae</taxon>
        <taxon>Nonomuraea</taxon>
    </lineage>
</organism>
<dbReference type="RefSeq" id="WP_146178538.1">
    <property type="nucleotide sequence ID" value="NZ_PVNG01000025.1"/>
</dbReference>
<name>A0A2T0ME89_9ACTN</name>
<gene>
    <name evidence="1" type="ORF">B0I32_12561</name>
</gene>
<evidence type="ECO:0000313" key="1">
    <source>
        <dbReference type="EMBL" id="PRX55841.1"/>
    </source>
</evidence>
<dbReference type="OrthoDB" id="5193241at2"/>
<dbReference type="EMBL" id="PVNG01000025">
    <property type="protein sequence ID" value="PRX55841.1"/>
    <property type="molecule type" value="Genomic_DNA"/>
</dbReference>
<evidence type="ECO:0000313" key="2">
    <source>
        <dbReference type="Proteomes" id="UP000238312"/>
    </source>
</evidence>
<dbReference type="Proteomes" id="UP000238312">
    <property type="component" value="Unassembled WGS sequence"/>
</dbReference>
<reference evidence="1 2" key="1">
    <citation type="submission" date="2018-03" db="EMBL/GenBank/DDBJ databases">
        <title>Genomic Encyclopedia of Type Strains, Phase III (KMG-III): the genomes of soil and plant-associated and newly described type strains.</title>
        <authorList>
            <person name="Whitman W."/>
        </authorList>
    </citation>
    <scope>NUCLEOTIDE SEQUENCE [LARGE SCALE GENOMIC DNA]</scope>
    <source>
        <strain evidence="1 2">CGMCC 4.7104</strain>
    </source>
</reference>
<proteinExistence type="predicted"/>
<protein>
    <submittedName>
        <fullName evidence="1">Uncharacterized protein</fullName>
    </submittedName>
</protein>
<dbReference type="AlphaFoldDB" id="A0A2T0ME89"/>
<sequence length="152" mass="16655">MSEVWDDEELLARLIVALTAADAVPRDFVEAGKTAFAWHNIDAELAELAYDSGLRQDEEAALLRADSAALRALTFVAAELSIELEITERTLIGQLVPPQAGRIQVLSESGYSHVAAVDEMGVFVLNEKPPEPFRLQCRTVTGLSVSTAWIRF</sequence>
<comment type="caution">
    <text evidence="1">The sequence shown here is derived from an EMBL/GenBank/DDBJ whole genome shotgun (WGS) entry which is preliminary data.</text>
</comment>
<keyword evidence="2" id="KW-1185">Reference proteome</keyword>
<accession>A0A2T0ME89</accession>